<dbReference type="RefSeq" id="WP_191762721.1">
    <property type="nucleotide sequence ID" value="NZ_JACSPP010000001.1"/>
</dbReference>
<evidence type="ECO:0000313" key="1">
    <source>
        <dbReference type="EMBL" id="MBD8038950.1"/>
    </source>
</evidence>
<keyword evidence="2" id="KW-1185">Reference proteome</keyword>
<proteinExistence type="predicted"/>
<accession>A0ABR8Y426</accession>
<protein>
    <submittedName>
        <fullName evidence="1">Uncharacterized protein</fullName>
    </submittedName>
</protein>
<dbReference type="Proteomes" id="UP000620874">
    <property type="component" value="Unassembled WGS sequence"/>
</dbReference>
<evidence type="ECO:0000313" key="2">
    <source>
        <dbReference type="Proteomes" id="UP000620874"/>
    </source>
</evidence>
<reference evidence="1 2" key="1">
    <citation type="submission" date="2020-08" db="EMBL/GenBank/DDBJ databases">
        <title>A Genomic Blueprint of the Chicken Gut Microbiome.</title>
        <authorList>
            <person name="Gilroy R."/>
            <person name="Ravi A."/>
            <person name="Getino M."/>
            <person name="Pursley I."/>
            <person name="Horton D.L."/>
            <person name="Alikhan N.-F."/>
            <person name="Baker D."/>
            <person name="Gharbi K."/>
            <person name="Hall N."/>
            <person name="Watson M."/>
            <person name="Adriaenssens E.M."/>
            <person name="Foster-Nyarko E."/>
            <person name="Jarju S."/>
            <person name="Secka A."/>
            <person name="Antonio M."/>
            <person name="Oren A."/>
            <person name="Chaudhuri R."/>
            <person name="La Ragione R.M."/>
            <person name="Hildebrand F."/>
            <person name="Pallen M.J."/>
        </authorList>
    </citation>
    <scope>NUCLEOTIDE SEQUENCE [LARGE SCALE GENOMIC DNA]</scope>
    <source>
        <strain evidence="1 2">Sa1CVN1</strain>
    </source>
</reference>
<dbReference type="EMBL" id="JACSPP010000001">
    <property type="protein sequence ID" value="MBD8038950.1"/>
    <property type="molecule type" value="Genomic_DNA"/>
</dbReference>
<name>A0ABR8Y426_9BACT</name>
<sequence length="247" mass="29294">MGVEIYKNRDLKESGCDKVNFLYKEDKFYVMDNHLCAIWCWEQQINPENQYGIFHIDRHYDLLNNLSDSFLEENRNAITGTSFENFLTVKGVSGIRFDNYIDSFNRLHTNMLSKAYYCTHKDGTDWYNTSLESVTLESQNVDIWDLPNNIDFWIDSSRRWIINIDIDFFFQVADEECYRFLTNQYIKNVCNSIKKVIDRIDVITIALSPEFCGGWNKSFEVLHILAKEFNIQFPFQYKKIHGESLLV</sequence>
<organism evidence="1 2">
    <name type="scientific">Phocaeicola intestinalis</name>
    <dbReference type="NCBI Taxonomy" id="2762212"/>
    <lineage>
        <taxon>Bacteria</taxon>
        <taxon>Pseudomonadati</taxon>
        <taxon>Bacteroidota</taxon>
        <taxon>Bacteroidia</taxon>
        <taxon>Bacteroidales</taxon>
        <taxon>Bacteroidaceae</taxon>
        <taxon>Phocaeicola</taxon>
    </lineage>
</organism>
<gene>
    <name evidence="1" type="ORF">H9625_00540</name>
</gene>
<comment type="caution">
    <text evidence="1">The sequence shown here is derived from an EMBL/GenBank/DDBJ whole genome shotgun (WGS) entry which is preliminary data.</text>
</comment>